<dbReference type="SUPFAM" id="SSF53213">
    <property type="entry name" value="LigB-like"/>
    <property type="match status" value="1"/>
</dbReference>
<dbReference type="Pfam" id="PF02900">
    <property type="entry name" value="LigB"/>
    <property type="match status" value="1"/>
</dbReference>
<keyword evidence="2" id="KW-0223">Dioxygenase</keyword>
<dbReference type="Gene3D" id="3.40.830.10">
    <property type="entry name" value="LigB-like"/>
    <property type="match status" value="1"/>
</dbReference>
<protein>
    <submittedName>
        <fullName evidence="2">Extradiol ring-cleavage dioxygenase</fullName>
    </submittedName>
</protein>
<name>A0ABS9XUJ2_9ACTN</name>
<comment type="caution">
    <text evidence="2">The sequence shown here is derived from an EMBL/GenBank/DDBJ whole genome shotgun (WGS) entry which is preliminary data.</text>
</comment>
<keyword evidence="3" id="KW-1185">Reference proteome</keyword>
<dbReference type="Proteomes" id="UP001165270">
    <property type="component" value="Unassembled WGS sequence"/>
</dbReference>
<evidence type="ECO:0000259" key="1">
    <source>
        <dbReference type="Pfam" id="PF02900"/>
    </source>
</evidence>
<evidence type="ECO:0000313" key="3">
    <source>
        <dbReference type="Proteomes" id="UP001165270"/>
    </source>
</evidence>
<sequence>MAEVLGLGVTHYPPLSGTNDNLTRVFQRALADSQLPEALRDPANWPAEARAEWASDEGQQAGRRHREALVAQFAKVRQALDEFNPDVVVIWGDDQYENFREDIVPPYSVLAYDDLTVRPWEHSAESNVMGNHNVWNEPKDHEIRVRGHREAAKHFTSALLEQDIDVSYAYKPLHHPGFPHAFLNTILYLDYERQGFDYPVVAFPINCYGRRVISYQGNISALGDIRELDPPSPSPARVMQVGAAVARAAAESPWRVALVASSSWSHSFLVESTHHLFPDTAADQRLYQALVDGDLDVWRSTSLAQAEAAGQQELLNWWALLGAMSELGRTTPTWSEFVGSHLFVSDKVFAAYQA</sequence>
<dbReference type="EMBL" id="JALDAX010000024">
    <property type="protein sequence ID" value="MCI3245720.1"/>
    <property type="molecule type" value="Genomic_DNA"/>
</dbReference>
<proteinExistence type="predicted"/>
<keyword evidence="2" id="KW-0560">Oxidoreductase</keyword>
<evidence type="ECO:0000313" key="2">
    <source>
        <dbReference type="EMBL" id="MCI3245720.1"/>
    </source>
</evidence>
<accession>A0ABS9XUJ2</accession>
<dbReference type="InterPro" id="IPR004183">
    <property type="entry name" value="Xdiol_dOase_suB"/>
</dbReference>
<gene>
    <name evidence="2" type="ORF">MQN93_39045</name>
</gene>
<dbReference type="RefSeq" id="WP_242713217.1">
    <property type="nucleotide sequence ID" value="NZ_JALDAX010000024.1"/>
</dbReference>
<feature type="domain" description="Extradiol ring-cleavage dioxygenase class III enzyme subunit B" evidence="1">
    <location>
        <begin position="231"/>
        <end position="326"/>
    </location>
</feature>
<organism evidence="2 3">
    <name type="scientific">Streptomyces spinosisporus</name>
    <dbReference type="NCBI Taxonomy" id="2927582"/>
    <lineage>
        <taxon>Bacteria</taxon>
        <taxon>Bacillati</taxon>
        <taxon>Actinomycetota</taxon>
        <taxon>Actinomycetes</taxon>
        <taxon>Kitasatosporales</taxon>
        <taxon>Streptomycetaceae</taxon>
        <taxon>Streptomyces</taxon>
    </lineage>
</organism>
<reference evidence="2" key="1">
    <citation type="submission" date="2022-03" db="EMBL/GenBank/DDBJ databases">
        <title>Streptomyces 7R015 and 7R016 isolated from Barleria lupulina in Thailand.</title>
        <authorList>
            <person name="Kanchanasin P."/>
            <person name="Phongsopitanun W."/>
            <person name="Tanasupawat S."/>
        </authorList>
    </citation>
    <scope>NUCLEOTIDE SEQUENCE</scope>
    <source>
        <strain evidence="2">7R016</strain>
    </source>
</reference>
<dbReference type="GO" id="GO:0051213">
    <property type="term" value="F:dioxygenase activity"/>
    <property type="evidence" value="ECO:0007669"/>
    <property type="project" value="UniProtKB-KW"/>
</dbReference>